<dbReference type="KEGG" id="nal:B005_1678"/>
<feature type="compositionally biased region" description="Gly residues" evidence="1">
    <location>
        <begin position="1"/>
        <end position="16"/>
    </location>
</feature>
<gene>
    <name evidence="2" type="ordered locus">B005_1678</name>
</gene>
<name>J7LC09_NOCAA</name>
<reference evidence="2 3" key="1">
    <citation type="journal article" date="2012" name="J. Bacteriol.">
        <title>Whole-Genome Sequence of Nocardiopsis alba Strain ATCC BAA-2165, Associated with Honeybees.</title>
        <authorList>
            <person name="Qiao J."/>
            <person name="Chen L."/>
            <person name="Li Y."/>
            <person name="Wang J."/>
            <person name="Zhang W."/>
            <person name="Chen S."/>
        </authorList>
    </citation>
    <scope>NUCLEOTIDE SEQUENCE [LARGE SCALE GENOMIC DNA]</scope>
    <source>
        <strain evidence="3">ATCC BAA-2165 / BE74</strain>
    </source>
</reference>
<evidence type="ECO:0000313" key="2">
    <source>
        <dbReference type="EMBL" id="AFR08022.1"/>
    </source>
</evidence>
<feature type="region of interest" description="Disordered" evidence="1">
    <location>
        <begin position="1"/>
        <end position="42"/>
    </location>
</feature>
<dbReference type="PATRIC" id="fig|1205910.3.peg.1592"/>
<dbReference type="EMBL" id="CP003788">
    <property type="protein sequence ID" value="AFR08022.1"/>
    <property type="molecule type" value="Genomic_DNA"/>
</dbReference>
<organism evidence="2 3">
    <name type="scientific">Nocardiopsis alba (strain ATCC BAA-2165 / BE74)</name>
    <dbReference type="NCBI Taxonomy" id="1205910"/>
    <lineage>
        <taxon>Bacteria</taxon>
        <taxon>Bacillati</taxon>
        <taxon>Actinomycetota</taxon>
        <taxon>Actinomycetes</taxon>
        <taxon>Streptosporangiales</taxon>
        <taxon>Nocardiopsidaceae</taxon>
        <taxon>Nocardiopsis</taxon>
    </lineage>
</organism>
<protein>
    <submittedName>
        <fullName evidence="2">Uncharacterized protein</fullName>
    </submittedName>
</protein>
<reference evidence="3" key="2">
    <citation type="submission" date="2012-08" db="EMBL/GenBank/DDBJ databases">
        <title>Whole-genome sequence of Nocardiopsis alba strain ATCC BAA-2165 associated with honeybees.</title>
        <authorList>
            <person name="Qiao J."/>
            <person name="Chen L."/>
            <person name="Li Y."/>
            <person name="Wang J."/>
            <person name="Zhang W."/>
            <person name="Chen S."/>
        </authorList>
    </citation>
    <scope>NUCLEOTIDE SEQUENCE [LARGE SCALE GENOMIC DNA]</scope>
    <source>
        <strain evidence="3">ATCC BAA-2165 / BE74</strain>
    </source>
</reference>
<dbReference type="Proteomes" id="UP000003779">
    <property type="component" value="Chromosome"/>
</dbReference>
<dbReference type="STRING" id="1205910.B005_1678"/>
<evidence type="ECO:0000256" key="1">
    <source>
        <dbReference type="SAM" id="MobiDB-lite"/>
    </source>
</evidence>
<accession>J7LC09</accession>
<dbReference type="AlphaFoldDB" id="J7LC09"/>
<evidence type="ECO:0000313" key="3">
    <source>
        <dbReference type="Proteomes" id="UP000003779"/>
    </source>
</evidence>
<feature type="compositionally biased region" description="Gly residues" evidence="1">
    <location>
        <begin position="27"/>
        <end position="42"/>
    </location>
</feature>
<proteinExistence type="predicted"/>
<dbReference type="HOGENOM" id="CLU_3254754_0_0_11"/>
<sequence>MGSDGGGVVDGEGLHGCGSLLRAGPGVPAGPGAYEGGGTPSM</sequence>